<protein>
    <submittedName>
        <fullName evidence="1">Uncharacterized protein</fullName>
    </submittedName>
</protein>
<sequence>MDTGEFLVMKTVLCAHCDDRIPEHEAVPVGDEWACSDECRRKIEEEAMRKIPCEGCGELVPEPEIKNFQGWQVCEECLPILREEEQEFIELKDRDWGRKVGIFP</sequence>
<proteinExistence type="predicted"/>
<evidence type="ECO:0000313" key="1">
    <source>
        <dbReference type="EMBL" id="QJA94719.1"/>
    </source>
</evidence>
<organism evidence="1">
    <name type="scientific">viral metagenome</name>
    <dbReference type="NCBI Taxonomy" id="1070528"/>
    <lineage>
        <taxon>unclassified sequences</taxon>
        <taxon>metagenomes</taxon>
        <taxon>organismal metagenomes</taxon>
    </lineage>
</organism>
<dbReference type="AlphaFoldDB" id="A0A6M3LK17"/>
<reference evidence="1" key="1">
    <citation type="submission" date="2020-03" db="EMBL/GenBank/DDBJ databases">
        <title>The deep terrestrial virosphere.</title>
        <authorList>
            <person name="Holmfeldt K."/>
            <person name="Nilsson E."/>
            <person name="Simone D."/>
            <person name="Lopez-Fernandez M."/>
            <person name="Wu X."/>
            <person name="de Brujin I."/>
            <person name="Lundin D."/>
            <person name="Andersson A."/>
            <person name="Bertilsson S."/>
            <person name="Dopson M."/>
        </authorList>
    </citation>
    <scope>NUCLEOTIDE SEQUENCE</scope>
    <source>
        <strain evidence="1">MM415B03777</strain>
    </source>
</reference>
<name>A0A6M3LK17_9ZZZZ</name>
<dbReference type="EMBL" id="MT143255">
    <property type="protein sequence ID" value="QJA94719.1"/>
    <property type="molecule type" value="Genomic_DNA"/>
</dbReference>
<gene>
    <name evidence="1" type="ORF">MM415B03777_0009</name>
</gene>
<accession>A0A6M3LK17</accession>